<dbReference type="PANTHER" id="PTHR30417:SF1">
    <property type="entry name" value="N-ACETYLMURAMOYL-L-ALANINE AMIDASE AMID"/>
    <property type="match status" value="1"/>
</dbReference>
<dbReference type="Proteomes" id="UP000573327">
    <property type="component" value="Unassembled WGS sequence"/>
</dbReference>
<dbReference type="InterPro" id="IPR036505">
    <property type="entry name" value="Amidase/PGRP_sf"/>
</dbReference>
<dbReference type="InterPro" id="IPR051206">
    <property type="entry name" value="NAMLAA_amidase_2"/>
</dbReference>
<dbReference type="RefSeq" id="WP_184915197.1">
    <property type="nucleotide sequence ID" value="NZ_JACHJR010000001.1"/>
</dbReference>
<sequence>MTVIPQVHPASGDRPRHRRLSRTVAATVVAASTGLALFSVAASAAPATGSDARQRQFAAAAAEFKVPQSVLLALAYQQTRWESHNGEPSTTGNYNVMGLTQVDPSELVSTEGGHQHGQGDGLPEPAAPAATTPAPKPQDSPALHTLDEAAALLGRPADQLRTDPAQSIRGGAALLAKYQRETGGSLGTGPETWYNAVVRFSQTAPAAGGNVFADRVFETVREGAARITVDGQAVSLAADAALTVDRPLQSRAATPGNLECPATVSCTGAWADDANYAVTNRPADGQKIQYIVIHDTEGSWDGTISTFKNPATEASAHYLVGAGGTHDGQVAQLVNTKNTAWHAGNKTFNMHSIGLEHEGYALGQNANKQPTWYTEQLYRSSAELTKFLAGKYGIPLDRQHIIGHDEIPKPIDSVPPMHWDPGTFWDWSHYMDLAGAPVRAAAGGSLLVGGKVTIAPPFDANNQPPVAETGPRPQNFVYLRQSPDGAAALINGGTTAASDVRAKAVAGSSYVVAAQQGDWTAIWYDGVQGWFHNPNGQSAAADNRRGQNVATPRAGVASIPLYGRAYPEQAAYAKYPGVTYNPTSHNPVPLNVSVPAGQKYTLLSDTPVKGDIFYDVNGVQAVVTGDDTYYPVRYGHRLGFLKSTDVDLTVATVPPAAGYTPVGPKRLMDTREGLGGSTRLGGAGTASLQVTGGNTGVPADATAVILNVTAVSPSQGGYVTVYPDGQPRPVASNLNFTAGQIVPNLVVVPVVNGKVNFFNAAGTVDLLADITGYYSPSGSSKFTSAGPARLLDTRSSGAVGPNSSVTLQVSGREGVPADATGVILNVTVTEPSTTGFLTVYPHGTSRPGVSNLNFTPGQTVPNLVMVPLVDGKVDFYNPAGTVQVIADITGYYSPGGSSKFTSAGPTRLLDTREGLGGSTRLGPDGVATLQVAGKAGLPDSGVTAVVLNVTSVNGSSPGYVTVYPDGTPRPEVSNLNFLANQVIPNLVVVPVVNGKVNFFNKAGTIDLIADITGYYTAG</sequence>
<dbReference type="Pfam" id="PF01510">
    <property type="entry name" value="Amidase_2"/>
    <property type="match status" value="1"/>
</dbReference>
<dbReference type="GO" id="GO:0009253">
    <property type="term" value="P:peptidoglycan catabolic process"/>
    <property type="evidence" value="ECO:0007669"/>
    <property type="project" value="InterPro"/>
</dbReference>
<keyword evidence="6" id="KW-0472">Membrane</keyword>
<dbReference type="GO" id="GO:0008745">
    <property type="term" value="F:N-acetylmuramoyl-L-alanine amidase activity"/>
    <property type="evidence" value="ECO:0007669"/>
    <property type="project" value="UniProtKB-EC"/>
</dbReference>
<evidence type="ECO:0000256" key="3">
    <source>
        <dbReference type="ARBA" id="ARBA00022801"/>
    </source>
</evidence>
<accession>A0A7W7SDE5</accession>
<dbReference type="SUPFAM" id="SSF55846">
    <property type="entry name" value="N-acetylmuramoyl-L-alanine amidase-like"/>
    <property type="match status" value="1"/>
</dbReference>
<dbReference type="GO" id="GO:0009254">
    <property type="term" value="P:peptidoglycan turnover"/>
    <property type="evidence" value="ECO:0007669"/>
    <property type="project" value="TreeGrafter"/>
</dbReference>
<evidence type="ECO:0000313" key="9">
    <source>
        <dbReference type="Proteomes" id="UP000573327"/>
    </source>
</evidence>
<dbReference type="Gene3D" id="3.40.80.10">
    <property type="entry name" value="Peptidoglycan recognition protein-like"/>
    <property type="match status" value="1"/>
</dbReference>
<evidence type="ECO:0000256" key="2">
    <source>
        <dbReference type="ARBA" id="ARBA00011901"/>
    </source>
</evidence>
<keyword evidence="6" id="KW-1133">Transmembrane helix</keyword>
<evidence type="ECO:0000256" key="6">
    <source>
        <dbReference type="SAM" id="Phobius"/>
    </source>
</evidence>
<dbReference type="GO" id="GO:0071555">
    <property type="term" value="P:cell wall organization"/>
    <property type="evidence" value="ECO:0007669"/>
    <property type="project" value="UniProtKB-KW"/>
</dbReference>
<gene>
    <name evidence="8" type="ORF">F4556_002886</name>
</gene>
<keyword evidence="9" id="KW-1185">Reference proteome</keyword>
<dbReference type="Gene3D" id="1.10.530.10">
    <property type="match status" value="1"/>
</dbReference>
<evidence type="ECO:0000256" key="4">
    <source>
        <dbReference type="ARBA" id="ARBA00023316"/>
    </source>
</evidence>
<dbReference type="PANTHER" id="PTHR30417">
    <property type="entry name" value="N-ACETYLMURAMOYL-L-ALANINE AMIDASE AMID"/>
    <property type="match status" value="1"/>
</dbReference>
<proteinExistence type="predicted"/>
<feature type="compositionally biased region" description="Low complexity" evidence="5">
    <location>
        <begin position="123"/>
        <end position="133"/>
    </location>
</feature>
<dbReference type="SMART" id="SM00644">
    <property type="entry name" value="Ami_2"/>
    <property type="match status" value="1"/>
</dbReference>
<keyword evidence="4" id="KW-0961">Cell wall biogenesis/degradation</keyword>
<dbReference type="CDD" id="cd06583">
    <property type="entry name" value="PGRP"/>
    <property type="match status" value="1"/>
</dbReference>
<comment type="catalytic activity">
    <reaction evidence="1">
        <text>Hydrolyzes the link between N-acetylmuramoyl residues and L-amino acid residues in certain cell-wall glycopeptides.</text>
        <dbReference type="EC" id="3.5.1.28"/>
    </reaction>
</comment>
<organism evidence="8 9">
    <name type="scientific">Kitasatospora gansuensis</name>
    <dbReference type="NCBI Taxonomy" id="258050"/>
    <lineage>
        <taxon>Bacteria</taxon>
        <taxon>Bacillati</taxon>
        <taxon>Actinomycetota</taxon>
        <taxon>Actinomycetes</taxon>
        <taxon>Kitasatosporales</taxon>
        <taxon>Streptomycetaceae</taxon>
        <taxon>Kitasatospora</taxon>
    </lineage>
</organism>
<keyword evidence="3" id="KW-0378">Hydrolase</keyword>
<evidence type="ECO:0000256" key="5">
    <source>
        <dbReference type="SAM" id="MobiDB-lite"/>
    </source>
</evidence>
<feature type="domain" description="N-acetylmuramoyl-L-alanine amidase" evidence="7">
    <location>
        <begin position="276"/>
        <end position="422"/>
    </location>
</feature>
<evidence type="ECO:0000259" key="7">
    <source>
        <dbReference type="SMART" id="SM00644"/>
    </source>
</evidence>
<feature type="transmembrane region" description="Helical" evidence="6">
    <location>
        <begin position="24"/>
        <end position="45"/>
    </location>
</feature>
<evidence type="ECO:0000313" key="8">
    <source>
        <dbReference type="EMBL" id="MBB4947351.1"/>
    </source>
</evidence>
<protein>
    <recommendedName>
        <fullName evidence="2">N-acetylmuramoyl-L-alanine amidase</fullName>
        <ecNumber evidence="2">3.5.1.28</ecNumber>
    </recommendedName>
</protein>
<reference evidence="8 9" key="1">
    <citation type="submission" date="2020-08" db="EMBL/GenBank/DDBJ databases">
        <title>Sequencing the genomes of 1000 actinobacteria strains.</title>
        <authorList>
            <person name="Klenk H.-P."/>
        </authorList>
    </citation>
    <scope>NUCLEOTIDE SEQUENCE [LARGE SCALE GENOMIC DNA]</scope>
    <source>
        <strain evidence="8 9">DSM 44786</strain>
    </source>
</reference>
<dbReference type="EMBL" id="JACHJR010000001">
    <property type="protein sequence ID" value="MBB4947351.1"/>
    <property type="molecule type" value="Genomic_DNA"/>
</dbReference>
<dbReference type="FunFam" id="3.40.80.10:FF:000006">
    <property type="entry name" value="N-acetylmuramoyl-L-alanine amidase"/>
    <property type="match status" value="1"/>
</dbReference>
<dbReference type="InterPro" id="IPR002502">
    <property type="entry name" value="Amidase_domain"/>
</dbReference>
<feature type="region of interest" description="Disordered" evidence="5">
    <location>
        <begin position="107"/>
        <end position="142"/>
    </location>
</feature>
<keyword evidence="6" id="KW-0812">Transmembrane</keyword>
<name>A0A7W7SDE5_9ACTN</name>
<evidence type="ECO:0000256" key="1">
    <source>
        <dbReference type="ARBA" id="ARBA00001561"/>
    </source>
</evidence>
<comment type="caution">
    <text evidence="8">The sequence shown here is derived from an EMBL/GenBank/DDBJ whole genome shotgun (WGS) entry which is preliminary data.</text>
</comment>
<dbReference type="AlphaFoldDB" id="A0A7W7SDE5"/>
<dbReference type="EC" id="3.5.1.28" evidence="2"/>